<evidence type="ECO:0000256" key="3">
    <source>
        <dbReference type="ARBA" id="ARBA00024020"/>
    </source>
</evidence>
<dbReference type="STRING" id="1147741.A0A0R3S0Z9"/>
<keyword evidence="2 4" id="KW-0802">TPR repeat</keyword>
<feature type="repeat" description="TPR" evidence="4">
    <location>
        <begin position="520"/>
        <end position="553"/>
    </location>
</feature>
<name>A0A0R3S0Z9_9BILA</name>
<evidence type="ECO:0000256" key="1">
    <source>
        <dbReference type="ARBA" id="ARBA00022737"/>
    </source>
</evidence>
<dbReference type="PROSITE" id="PS50005">
    <property type="entry name" value="TPR"/>
    <property type="match status" value="2"/>
</dbReference>
<sequence>MDECKAMNILMESRSLVRLRLELDSLPNTLLLPVANKCFEHFTLANYAGFIGNILSLCVPPSNIFGELIMNQFLRYAVEPKFDSYPCLERPVCGKYAMEEEIDKDLSFGYNAPYKFARLKLYLWLAKTVLVECCHRIEKSFMKDSLTCRLVLLWQDLLKEPAVELRSILNALEDVRTDCASVTAATEALLERMYAHLLYNQVDRAKFCLNGALTIIGLKIKIIGVLGKRTRFQEKFMAQLVARAVSCDILEDDDELENDSTLPLNVLLRDDALLENICFAETDASTCSAKLSALSLACMLASGMLERKMQSTEDLVIEKCCSYLNEIIAQRKNWAVQASALLQRSEFEKISMRRVERACMQMESLSKLVNSVGNKEMNEDTLRKRLKLLLASGMKPFWYVDLLHAEILRSIGCTAEALIIFEKQENWDSVIDCYQSLGQLEKAERLVRDLLSKNENDATYWCLLGDILHEPSAYEKAIEASNDRSFRAHRSLGLLMLQRKHYDISYRHLKRSLELQPINSSAWFNFGYCAWKLEKLREAAQAYRECVRYEPAHFQAWNNLAAVYVRLNDLERAKAVLQDDIFRVSEPNEALKLNFEHIKLRENYMLLCIRTHDLSSAISTFHLILDSDSQYKDDAVLEALAHKLIALREENEESAKLLINKMCELLGRITSQQTSSSTIWRCYAELKRPNSQSSVTDYEFYVKLLDRTFRTCYNKQNWYGNVDLCVIVLNAAKKLEESRKILLEMKNVEDAIVKSEIRVNLRPIIATIEKTYGVDATDSSSACLKESLLKMMSSNETPTTSATMAITSTATVVSALPITVQAAAHNSPAFVNMSVGELLQKQRRIAVVTMPTSRSVTASPMGMGNRFPIKPILRHSLTDSTVSRPPSFSLGLFSVSFHTLLVRRCDITGTSDTMPDKLC</sequence>
<dbReference type="InterPro" id="IPR044244">
    <property type="entry name" value="TTC27/Emw1"/>
</dbReference>
<dbReference type="SUPFAM" id="SSF48452">
    <property type="entry name" value="TPR-like"/>
    <property type="match status" value="1"/>
</dbReference>
<protein>
    <submittedName>
        <fullName evidence="6">TPR_REGION domain-containing protein</fullName>
    </submittedName>
</protein>
<dbReference type="PANTHER" id="PTHR16193:SF0">
    <property type="entry name" value="TETRATRICOPEPTIDE REPEAT PROTEIN 27"/>
    <property type="match status" value="1"/>
</dbReference>
<feature type="repeat" description="TPR" evidence="4">
    <location>
        <begin position="486"/>
        <end position="519"/>
    </location>
</feature>
<dbReference type="InterPro" id="IPR019734">
    <property type="entry name" value="TPR_rpt"/>
</dbReference>
<evidence type="ECO:0000256" key="2">
    <source>
        <dbReference type="ARBA" id="ARBA00022803"/>
    </source>
</evidence>
<evidence type="ECO:0000313" key="5">
    <source>
        <dbReference type="Proteomes" id="UP000050640"/>
    </source>
</evidence>
<dbReference type="PANTHER" id="PTHR16193">
    <property type="entry name" value="TETRATRICOPEPTIDE REPEAT PROTEIN 27"/>
    <property type="match status" value="1"/>
</dbReference>
<comment type="similarity">
    <text evidence="3">Belongs to the TTC27 family.</text>
</comment>
<dbReference type="WBParaSite" id="EEL_0000832001-mRNA-1">
    <property type="protein sequence ID" value="EEL_0000832001-mRNA-1"/>
    <property type="gene ID" value="EEL_0000832001"/>
</dbReference>
<accession>A0A0R3S0Z9</accession>
<evidence type="ECO:0000256" key="4">
    <source>
        <dbReference type="PROSITE-ProRule" id="PRU00339"/>
    </source>
</evidence>
<keyword evidence="1" id="KW-0677">Repeat</keyword>
<dbReference type="InterPro" id="IPR011990">
    <property type="entry name" value="TPR-like_helical_dom_sf"/>
</dbReference>
<proteinExistence type="inferred from homology"/>
<dbReference type="Proteomes" id="UP000050640">
    <property type="component" value="Unplaced"/>
</dbReference>
<dbReference type="AlphaFoldDB" id="A0A0R3S0Z9"/>
<organism evidence="5 6">
    <name type="scientific">Elaeophora elaphi</name>
    <dbReference type="NCBI Taxonomy" id="1147741"/>
    <lineage>
        <taxon>Eukaryota</taxon>
        <taxon>Metazoa</taxon>
        <taxon>Ecdysozoa</taxon>
        <taxon>Nematoda</taxon>
        <taxon>Chromadorea</taxon>
        <taxon>Rhabditida</taxon>
        <taxon>Spirurina</taxon>
        <taxon>Spiruromorpha</taxon>
        <taxon>Filarioidea</taxon>
        <taxon>Onchocercidae</taxon>
        <taxon>Elaeophora</taxon>
    </lineage>
</organism>
<dbReference type="SMART" id="SM00028">
    <property type="entry name" value="TPR"/>
    <property type="match status" value="3"/>
</dbReference>
<keyword evidence="5" id="KW-1185">Reference proteome</keyword>
<dbReference type="Gene3D" id="1.25.40.10">
    <property type="entry name" value="Tetratricopeptide repeat domain"/>
    <property type="match status" value="3"/>
</dbReference>
<dbReference type="Pfam" id="PF13432">
    <property type="entry name" value="TPR_16"/>
    <property type="match status" value="1"/>
</dbReference>
<evidence type="ECO:0000313" key="6">
    <source>
        <dbReference type="WBParaSite" id="EEL_0000832001-mRNA-1"/>
    </source>
</evidence>
<reference evidence="6" key="1">
    <citation type="submission" date="2017-02" db="UniProtKB">
        <authorList>
            <consortium name="WormBaseParasite"/>
        </authorList>
    </citation>
    <scope>IDENTIFICATION</scope>
</reference>